<keyword evidence="6" id="KW-0560">Oxidoreductase</keyword>
<evidence type="ECO:0000256" key="4">
    <source>
        <dbReference type="ARBA" id="ARBA00022723"/>
    </source>
</evidence>
<dbReference type="AlphaFoldDB" id="A0A7C4EVH0"/>
<feature type="domain" description="4Fe-4S ferredoxin-type" evidence="9">
    <location>
        <begin position="547"/>
        <end position="577"/>
    </location>
</feature>
<keyword evidence="8" id="KW-0411">Iron-sulfur</keyword>
<dbReference type="Gene3D" id="3.30.70.20">
    <property type="match status" value="1"/>
</dbReference>
<evidence type="ECO:0000256" key="7">
    <source>
        <dbReference type="ARBA" id="ARBA00023004"/>
    </source>
</evidence>
<dbReference type="InterPro" id="IPR039650">
    <property type="entry name" value="HdrA-like"/>
</dbReference>
<evidence type="ECO:0000256" key="2">
    <source>
        <dbReference type="ARBA" id="ARBA00006561"/>
    </source>
</evidence>
<comment type="cofactor">
    <cofactor evidence="1">
        <name>FAD</name>
        <dbReference type="ChEBI" id="CHEBI:57692"/>
    </cofactor>
</comment>
<evidence type="ECO:0000256" key="3">
    <source>
        <dbReference type="ARBA" id="ARBA00022485"/>
    </source>
</evidence>
<sequence>MSRGNQRRIGVYVCHCGGNISDVVDVAQVAEEIKKIPEVAVARTNMFMCSDPGQETILEDLKAEQLDGVVVASCSPKLHELTFRNTLKRGEHNPFLYEHANIREQVSWAHHDDPADATKKAVRLIAAAVAKAARLRPLEPIRIEAFPHAVVVGAGIAGLTAAKRLSRQGIGVTIVEKSSFLGGQTAQLDRVYPTGEKAQDLLTQLVEDVVDDPNITIYTDAEVVSSKGTIGDFQVQIRRRSGKQGRWQGIGEVDKKTAFRPFQGCVIRGLPQSGADEDIQIKAGVVIIATGFRHYEPRSGEYAYGESPRVITLPDLIKMLSDEGPTGGRLEIQGRPVRDVALIHCVGSRQVDGIHEPQPDGRVNSYCSRVCCTATLQAANEIKDRFPGVEVYELYQDIRAYGRGHEDYYEQASQKGVLFFRYTSDAPPVVEKAGPTSSRPLKVRVRDTLTFGEDLEIPVDLVVLSVGMMPNDISDLIDIFKLPVGTDRFLQEVHPKLRPVEMAVNGLLLAGTSQGPRDITESCAAAAAAASKAAIALGKGYVELEPFVAQVDPAKCDGCGLCLEECSYEGALVLQDVHVDEKVEQKALVTPALCMGCGACAAVCPRRAINVSGWTLDQFDAMVDAIAAD</sequence>
<dbReference type="SUPFAM" id="SSF54862">
    <property type="entry name" value="4Fe-4S ferredoxins"/>
    <property type="match status" value="1"/>
</dbReference>
<dbReference type="SUPFAM" id="SSF51971">
    <property type="entry name" value="Nucleotide-binding domain"/>
    <property type="match status" value="1"/>
</dbReference>
<dbReference type="InterPro" id="IPR017900">
    <property type="entry name" value="4Fe4S_Fe_S_CS"/>
</dbReference>
<evidence type="ECO:0000256" key="1">
    <source>
        <dbReference type="ARBA" id="ARBA00001974"/>
    </source>
</evidence>
<evidence type="ECO:0000256" key="8">
    <source>
        <dbReference type="ARBA" id="ARBA00023014"/>
    </source>
</evidence>
<reference evidence="10" key="1">
    <citation type="journal article" date="2020" name="mSystems">
        <title>Genome- and Community-Level Interaction Insights into Carbon Utilization and Element Cycling Functions of Hydrothermarchaeota in Hydrothermal Sediment.</title>
        <authorList>
            <person name="Zhou Z."/>
            <person name="Liu Y."/>
            <person name="Xu W."/>
            <person name="Pan J."/>
            <person name="Luo Z.H."/>
            <person name="Li M."/>
        </authorList>
    </citation>
    <scope>NUCLEOTIDE SEQUENCE [LARGE SCALE GENOMIC DNA]</scope>
    <source>
        <strain evidence="10">SpSt-769</strain>
    </source>
</reference>
<dbReference type="PANTHER" id="PTHR43498:SF1">
    <property type="entry name" value="COB--COM HETERODISULFIDE REDUCTASE IRON-SULFUR SUBUNIT A"/>
    <property type="match status" value="1"/>
</dbReference>
<dbReference type="EMBL" id="DTGT01000393">
    <property type="protein sequence ID" value="HGH62012.1"/>
    <property type="molecule type" value="Genomic_DNA"/>
</dbReference>
<organism evidence="10">
    <name type="scientific">Desulfomonile tiedjei</name>
    <dbReference type="NCBI Taxonomy" id="2358"/>
    <lineage>
        <taxon>Bacteria</taxon>
        <taxon>Pseudomonadati</taxon>
        <taxon>Thermodesulfobacteriota</taxon>
        <taxon>Desulfomonilia</taxon>
        <taxon>Desulfomonilales</taxon>
        <taxon>Desulfomonilaceae</taxon>
        <taxon>Desulfomonile</taxon>
    </lineage>
</organism>
<dbReference type="GO" id="GO:0016491">
    <property type="term" value="F:oxidoreductase activity"/>
    <property type="evidence" value="ECO:0007669"/>
    <property type="project" value="UniProtKB-KW"/>
</dbReference>
<name>A0A7C4EVH0_9BACT</name>
<keyword evidence="3" id="KW-0004">4Fe-4S</keyword>
<dbReference type="PANTHER" id="PTHR43498">
    <property type="entry name" value="FERREDOXIN:COB-COM HETERODISULFIDE REDUCTASE SUBUNIT A"/>
    <property type="match status" value="1"/>
</dbReference>
<evidence type="ECO:0000256" key="6">
    <source>
        <dbReference type="ARBA" id="ARBA00023002"/>
    </source>
</evidence>
<dbReference type="Gene3D" id="3.50.50.60">
    <property type="entry name" value="FAD/NAD(P)-binding domain"/>
    <property type="match status" value="1"/>
</dbReference>
<dbReference type="Pfam" id="PF12838">
    <property type="entry name" value="Fer4_7"/>
    <property type="match status" value="1"/>
</dbReference>
<gene>
    <name evidence="10" type="ORF">ENV54_12030</name>
</gene>
<dbReference type="Pfam" id="PF13450">
    <property type="entry name" value="NAD_binding_8"/>
    <property type="match status" value="1"/>
</dbReference>
<keyword evidence="4" id="KW-0479">Metal-binding</keyword>
<comment type="caution">
    <text evidence="10">The sequence shown here is derived from an EMBL/GenBank/DDBJ whole genome shotgun (WGS) entry which is preliminary data.</text>
</comment>
<evidence type="ECO:0000256" key="5">
    <source>
        <dbReference type="ARBA" id="ARBA00022827"/>
    </source>
</evidence>
<evidence type="ECO:0000259" key="9">
    <source>
        <dbReference type="PROSITE" id="PS51379"/>
    </source>
</evidence>
<evidence type="ECO:0000313" key="10">
    <source>
        <dbReference type="EMBL" id="HGH62012.1"/>
    </source>
</evidence>
<keyword evidence="7" id="KW-0408">Iron</keyword>
<proteinExistence type="inferred from homology"/>
<dbReference type="PROSITE" id="PS51379">
    <property type="entry name" value="4FE4S_FER_2"/>
    <property type="match status" value="2"/>
</dbReference>
<dbReference type="GO" id="GO:0046872">
    <property type="term" value="F:metal ion binding"/>
    <property type="evidence" value="ECO:0007669"/>
    <property type="project" value="UniProtKB-KW"/>
</dbReference>
<dbReference type="GO" id="GO:0051539">
    <property type="term" value="F:4 iron, 4 sulfur cluster binding"/>
    <property type="evidence" value="ECO:0007669"/>
    <property type="project" value="UniProtKB-KW"/>
</dbReference>
<dbReference type="PRINTS" id="PR00420">
    <property type="entry name" value="RNGMNOXGNASE"/>
</dbReference>
<protein>
    <submittedName>
        <fullName evidence="10">CoB--CoM heterodisulfide reductase iron-sulfur subunit A family protein</fullName>
    </submittedName>
</protein>
<dbReference type="InterPro" id="IPR017896">
    <property type="entry name" value="4Fe4S_Fe-S-bd"/>
</dbReference>
<keyword evidence="5" id="KW-0274">FAD</keyword>
<comment type="similarity">
    <text evidence="2">Belongs to the HdrA family.</text>
</comment>
<dbReference type="InterPro" id="IPR036188">
    <property type="entry name" value="FAD/NAD-bd_sf"/>
</dbReference>
<accession>A0A7C4EVH0</accession>
<dbReference type="PROSITE" id="PS00198">
    <property type="entry name" value="4FE4S_FER_1"/>
    <property type="match status" value="1"/>
</dbReference>
<keyword evidence="5" id="KW-0285">Flavoprotein</keyword>
<feature type="domain" description="4Fe-4S ferredoxin-type" evidence="9">
    <location>
        <begin position="585"/>
        <end position="614"/>
    </location>
</feature>